<dbReference type="InterPro" id="IPR029044">
    <property type="entry name" value="Nucleotide-diphossugar_trans"/>
</dbReference>
<name>A0ABU1DL16_9HYPH</name>
<evidence type="ECO:0000313" key="4">
    <source>
        <dbReference type="Proteomes" id="UP001181622"/>
    </source>
</evidence>
<gene>
    <name evidence="3" type="ORF">IHQ68_19460</name>
</gene>
<dbReference type="Proteomes" id="UP001181622">
    <property type="component" value="Unassembled WGS sequence"/>
</dbReference>
<dbReference type="PIRSF" id="PIRSF036626">
    <property type="entry name" value="MPTBd_MobAlike"/>
    <property type="match status" value="1"/>
</dbReference>
<dbReference type="SMART" id="SM00852">
    <property type="entry name" value="MoCF_biosynth"/>
    <property type="match status" value="1"/>
</dbReference>
<dbReference type="EMBL" id="JADBEO010000075">
    <property type="protein sequence ID" value="MDR4308805.1"/>
    <property type="molecule type" value="Genomic_DNA"/>
</dbReference>
<reference evidence="3" key="1">
    <citation type="submission" date="2020-10" db="EMBL/GenBank/DDBJ databases">
        <authorList>
            <person name="Abbas A."/>
            <person name="Razzaq R."/>
            <person name="Waqas M."/>
            <person name="Abbas N."/>
            <person name="Nielsen T.K."/>
            <person name="Hansen L.H."/>
            <person name="Hussain S."/>
            <person name="Shahid M."/>
        </authorList>
    </citation>
    <scope>NUCLEOTIDE SEQUENCE</scope>
    <source>
        <strain evidence="3">S14</strain>
    </source>
</reference>
<evidence type="ECO:0000256" key="1">
    <source>
        <dbReference type="ARBA" id="ARBA00022842"/>
    </source>
</evidence>
<dbReference type="Gene3D" id="3.40.980.10">
    <property type="entry name" value="MoaB/Mog-like domain"/>
    <property type="match status" value="1"/>
</dbReference>
<keyword evidence="1" id="KW-0460">Magnesium</keyword>
<dbReference type="RefSeq" id="WP_309394854.1">
    <property type="nucleotide sequence ID" value="NZ_JADBEO010000075.1"/>
</dbReference>
<proteinExistence type="predicted"/>
<dbReference type="SUPFAM" id="SSF53448">
    <property type="entry name" value="Nucleotide-diphospho-sugar transferases"/>
    <property type="match status" value="1"/>
</dbReference>
<accession>A0ABU1DL16</accession>
<organism evidence="3 4">
    <name type="scientific">Chelatococcus sambhunathii</name>
    <dbReference type="NCBI Taxonomy" id="363953"/>
    <lineage>
        <taxon>Bacteria</taxon>
        <taxon>Pseudomonadati</taxon>
        <taxon>Pseudomonadota</taxon>
        <taxon>Alphaproteobacteria</taxon>
        <taxon>Hyphomicrobiales</taxon>
        <taxon>Chelatococcaceae</taxon>
        <taxon>Chelatococcus</taxon>
    </lineage>
</organism>
<dbReference type="CDD" id="cd03522">
    <property type="entry name" value="MoeA_like"/>
    <property type="match status" value="1"/>
</dbReference>
<feature type="domain" description="MoaB/Mog" evidence="2">
    <location>
        <begin position="169"/>
        <end position="304"/>
    </location>
</feature>
<protein>
    <submittedName>
        <fullName evidence="3">Molybdopterin-binding/glycosyltransferase family 2 protein</fullName>
    </submittedName>
</protein>
<dbReference type="SUPFAM" id="SSF53218">
    <property type="entry name" value="Molybdenum cofactor biosynthesis proteins"/>
    <property type="match status" value="1"/>
</dbReference>
<dbReference type="CDD" id="cd04182">
    <property type="entry name" value="GT_2_like_f"/>
    <property type="match status" value="1"/>
</dbReference>
<dbReference type="InterPro" id="IPR001453">
    <property type="entry name" value="MoaB/Mog_dom"/>
</dbReference>
<dbReference type="Pfam" id="PF12804">
    <property type="entry name" value="NTP_transf_3"/>
    <property type="match status" value="1"/>
</dbReference>
<dbReference type="InterPro" id="IPR012184">
    <property type="entry name" value="Bifunc_Mopterin-bd"/>
</dbReference>
<dbReference type="PANTHER" id="PTHR43777:SF1">
    <property type="entry name" value="MOLYBDENUM COFACTOR CYTIDYLYLTRANSFERASE"/>
    <property type="match status" value="1"/>
</dbReference>
<evidence type="ECO:0000313" key="3">
    <source>
        <dbReference type="EMBL" id="MDR4308805.1"/>
    </source>
</evidence>
<dbReference type="PANTHER" id="PTHR43777">
    <property type="entry name" value="MOLYBDENUM COFACTOR CYTIDYLYLTRANSFERASE"/>
    <property type="match status" value="1"/>
</dbReference>
<dbReference type="InterPro" id="IPR036425">
    <property type="entry name" value="MoaB/Mog-like_dom_sf"/>
</dbReference>
<sequence length="538" mass="55650">MRFGPLALSDAVGAISAHAIKVDGYVLKKGARVTGADVAALSRRGVVEIVAAELGPDDVPEDKAAHRIALALAGAHLRCDAPFTGRSNLFAEKAGVVMVERDGVDALNALDEAITFATLDEHAVVAEGAMAATVKIIPFAMPEALVARAERLARELGPLVSVAPFELKKIAAVSTLLPGLDLKVVDKTISTLERRLAPASAKLVAERRVAHDEPSLTRALRELRSSGAELIIIFGASAVTDRRDVIPAAIEAAGGVVDRLGMPVDPGNLLLLGALDGKPVLGAPGCARSPKENGFDWVLNRLLARAPVGAREIAKMGVGGLLMETVSRPQPREGKREGPKAAKIAALVLAAGRSTRMGGPNKLLEPLLGKPLVRHAVEAAAGAGLAEVVVVTGHQAGAVERALEGSAIRFAHNPDYADGLSTSLRAGLAALASDVDAVVVMLGDMPGVTAPLVRRIASAYAPGAGVHIVAPTRNGRRGNPVLWGRRLFAELAGVDGDVGGRHLLGQHADLVAEVEAEDDGPMIDVDTPEMLAALKSLA</sequence>
<evidence type="ECO:0000259" key="2">
    <source>
        <dbReference type="SMART" id="SM00852"/>
    </source>
</evidence>
<keyword evidence="4" id="KW-1185">Reference proteome</keyword>
<comment type="caution">
    <text evidence="3">The sequence shown here is derived from an EMBL/GenBank/DDBJ whole genome shotgun (WGS) entry which is preliminary data.</text>
</comment>
<dbReference type="Gene3D" id="3.90.550.10">
    <property type="entry name" value="Spore Coat Polysaccharide Biosynthesis Protein SpsA, Chain A"/>
    <property type="match status" value="1"/>
</dbReference>
<dbReference type="InterPro" id="IPR025877">
    <property type="entry name" value="MobA-like_NTP_Trfase"/>
</dbReference>